<comment type="similarity">
    <text evidence="5 7 9">Belongs to the PTH family.</text>
</comment>
<feature type="site" description="Stabilizes the basic form of H active site to accept a proton" evidence="7">
    <location>
        <position position="102"/>
    </location>
</feature>
<dbReference type="PANTHER" id="PTHR17224">
    <property type="entry name" value="PEPTIDYL-TRNA HYDROLASE"/>
    <property type="match status" value="1"/>
</dbReference>
<keyword evidence="4 7" id="KW-0694">RNA-binding</keyword>
<evidence type="ECO:0000256" key="1">
    <source>
        <dbReference type="ARBA" id="ARBA00013260"/>
    </source>
</evidence>
<evidence type="ECO:0000256" key="7">
    <source>
        <dbReference type="HAMAP-Rule" id="MF_00083"/>
    </source>
</evidence>
<dbReference type="GO" id="GO:0006515">
    <property type="term" value="P:protein quality control for misfolded or incompletely synthesized proteins"/>
    <property type="evidence" value="ECO:0007669"/>
    <property type="project" value="UniProtKB-UniRule"/>
</dbReference>
<comment type="caution">
    <text evidence="10">The sequence shown here is derived from an EMBL/GenBank/DDBJ whole genome shotgun (WGS) entry which is preliminary data.</text>
</comment>
<protein>
    <recommendedName>
        <fullName evidence="6 7">Peptidyl-tRNA hydrolase</fullName>
        <shortName evidence="7">Pth</shortName>
        <ecNumber evidence="1 7">3.1.1.29</ecNumber>
    </recommendedName>
</protein>
<dbReference type="SUPFAM" id="SSF53178">
    <property type="entry name" value="Peptidyl-tRNA hydrolase-like"/>
    <property type="match status" value="1"/>
</dbReference>
<sequence length="184" mass="20702">MLFIIGLGNPGVKYQNTRHNIGFTVIDALAEKFDLKWKPNKKFNADVANGKNLALIKPQTFMNDSGQAARAILAYYKILPKKLGLFLIKKADLSNQLIVIHDDLDLPLGAFKIQSNRSAAGHRGVQSIVNALKTQNFTRVRVGTANELLRVKIPPEKFVLEQFSREEKNKLQELIPKIIKDVLK</sequence>
<evidence type="ECO:0000256" key="6">
    <source>
        <dbReference type="ARBA" id="ARBA00050038"/>
    </source>
</evidence>
<dbReference type="Pfam" id="PF01195">
    <property type="entry name" value="Pept_tRNA_hydro"/>
    <property type="match status" value="1"/>
</dbReference>
<feature type="binding site" evidence="7">
    <location>
        <position position="61"/>
    </location>
    <ligand>
        <name>tRNA</name>
        <dbReference type="ChEBI" id="CHEBI:17843"/>
    </ligand>
</feature>
<dbReference type="Proteomes" id="UP000229335">
    <property type="component" value="Unassembled WGS sequence"/>
</dbReference>
<reference evidence="11" key="1">
    <citation type="submission" date="2017-09" db="EMBL/GenBank/DDBJ databases">
        <title>Depth-based differentiation of microbial function through sediment-hosted aquifers and enrichment of novel symbionts in the deep terrestrial subsurface.</title>
        <authorList>
            <person name="Probst A.J."/>
            <person name="Ladd B."/>
            <person name="Jarett J.K."/>
            <person name="Geller-Mcgrath D.E."/>
            <person name="Sieber C.M.K."/>
            <person name="Emerson J.B."/>
            <person name="Anantharaman K."/>
            <person name="Thomas B.C."/>
            <person name="Malmstrom R."/>
            <person name="Stieglmeier M."/>
            <person name="Klingl A."/>
            <person name="Woyke T."/>
            <person name="Ryan C.M."/>
            <person name="Banfield J.F."/>
        </authorList>
    </citation>
    <scope>NUCLEOTIDE SEQUENCE [LARGE SCALE GENOMIC DNA]</scope>
</reference>
<dbReference type="Gene3D" id="3.40.50.1470">
    <property type="entry name" value="Peptidyl-tRNA hydrolase"/>
    <property type="match status" value="1"/>
</dbReference>
<feature type="binding site" evidence="7">
    <location>
        <position position="63"/>
    </location>
    <ligand>
        <name>tRNA</name>
        <dbReference type="ChEBI" id="CHEBI:17843"/>
    </ligand>
</feature>
<comment type="subcellular location">
    <subcellularLocation>
        <location evidence="7">Cytoplasm</location>
    </subcellularLocation>
</comment>
<feature type="binding site" evidence="7">
    <location>
        <position position="14"/>
    </location>
    <ligand>
        <name>tRNA</name>
        <dbReference type="ChEBI" id="CHEBI:17843"/>
    </ligand>
</feature>
<dbReference type="HAMAP" id="MF_00083">
    <property type="entry name" value="Pept_tRNA_hydro_bact"/>
    <property type="match status" value="1"/>
</dbReference>
<keyword evidence="7" id="KW-0963">Cytoplasm</keyword>
<accession>A0A2M6WMX9</accession>
<dbReference type="NCBIfam" id="TIGR00447">
    <property type="entry name" value="pth"/>
    <property type="match status" value="1"/>
</dbReference>
<dbReference type="GO" id="GO:0000049">
    <property type="term" value="F:tRNA binding"/>
    <property type="evidence" value="ECO:0007669"/>
    <property type="project" value="UniProtKB-UniRule"/>
</dbReference>
<keyword evidence="3 7" id="KW-0378">Hydrolase</keyword>
<organism evidence="10 11">
    <name type="scientific">Candidatus Falkowbacteria bacterium CG10_big_fil_rev_8_21_14_0_10_43_11</name>
    <dbReference type="NCBI Taxonomy" id="1974568"/>
    <lineage>
        <taxon>Bacteria</taxon>
        <taxon>Candidatus Falkowiibacteriota</taxon>
    </lineage>
</organism>
<dbReference type="InterPro" id="IPR001328">
    <property type="entry name" value="Pept_tRNA_hydro"/>
</dbReference>
<dbReference type="InterPro" id="IPR018171">
    <property type="entry name" value="Pept_tRNA_hydro_CS"/>
</dbReference>
<evidence type="ECO:0000256" key="2">
    <source>
        <dbReference type="ARBA" id="ARBA00022555"/>
    </source>
</evidence>
<feature type="site" description="Discriminates between blocked and unblocked aminoacyl-tRNA" evidence="7">
    <location>
        <position position="9"/>
    </location>
</feature>
<dbReference type="EC" id="3.1.1.29" evidence="1 7"/>
<evidence type="ECO:0000256" key="9">
    <source>
        <dbReference type="RuleBase" id="RU004320"/>
    </source>
</evidence>
<evidence type="ECO:0000256" key="4">
    <source>
        <dbReference type="ARBA" id="ARBA00022884"/>
    </source>
</evidence>
<dbReference type="EMBL" id="PFAS01000007">
    <property type="protein sequence ID" value="PIT94112.1"/>
    <property type="molecule type" value="Genomic_DNA"/>
</dbReference>
<comment type="caution">
    <text evidence="7">Lacks conserved residue(s) required for the propagation of feature annotation.</text>
</comment>
<proteinExistence type="inferred from homology"/>
<comment type="function">
    <text evidence="7">Hydrolyzes ribosome-free peptidyl-tRNAs (with 1 or more amino acids incorporated), which drop off the ribosome during protein synthesis, or as a result of ribosome stalling.</text>
</comment>
<dbReference type="GO" id="GO:0005737">
    <property type="term" value="C:cytoplasm"/>
    <property type="evidence" value="ECO:0007669"/>
    <property type="project" value="UniProtKB-SubCell"/>
</dbReference>
<comment type="catalytic activity">
    <reaction evidence="7 8">
        <text>an N-acyl-L-alpha-aminoacyl-tRNA + H2O = an N-acyl-L-amino acid + a tRNA + H(+)</text>
        <dbReference type="Rhea" id="RHEA:54448"/>
        <dbReference type="Rhea" id="RHEA-COMP:10123"/>
        <dbReference type="Rhea" id="RHEA-COMP:13883"/>
        <dbReference type="ChEBI" id="CHEBI:15377"/>
        <dbReference type="ChEBI" id="CHEBI:15378"/>
        <dbReference type="ChEBI" id="CHEBI:59874"/>
        <dbReference type="ChEBI" id="CHEBI:78442"/>
        <dbReference type="ChEBI" id="CHEBI:138191"/>
        <dbReference type="EC" id="3.1.1.29"/>
    </reaction>
</comment>
<evidence type="ECO:0000256" key="3">
    <source>
        <dbReference type="ARBA" id="ARBA00022801"/>
    </source>
</evidence>
<dbReference type="GO" id="GO:0004045">
    <property type="term" value="F:peptidyl-tRNA hydrolase activity"/>
    <property type="evidence" value="ECO:0007669"/>
    <property type="project" value="UniProtKB-UniRule"/>
</dbReference>
<feature type="active site" description="Proton acceptor" evidence="7">
    <location>
        <position position="19"/>
    </location>
</feature>
<name>A0A2M6WMX9_9BACT</name>
<dbReference type="GO" id="GO:0072344">
    <property type="term" value="P:rescue of stalled ribosome"/>
    <property type="evidence" value="ECO:0007669"/>
    <property type="project" value="UniProtKB-UniRule"/>
</dbReference>
<comment type="subunit">
    <text evidence="7">Monomer.</text>
</comment>
<gene>
    <name evidence="7" type="primary">pth</name>
    <name evidence="10" type="ORF">COU00_00690</name>
</gene>
<comment type="function">
    <text evidence="7">Catalyzes the release of premature peptidyl moieties from peptidyl-tRNA molecules trapped in stalled 50S ribosomal subunits, and thus maintains levels of free tRNAs and 50S ribosomes.</text>
</comment>
<evidence type="ECO:0000313" key="10">
    <source>
        <dbReference type="EMBL" id="PIT94112.1"/>
    </source>
</evidence>
<evidence type="ECO:0000256" key="5">
    <source>
        <dbReference type="ARBA" id="ARBA00038063"/>
    </source>
</evidence>
<dbReference type="PROSITE" id="PS01195">
    <property type="entry name" value="PEPT_TRNA_HYDROL_1"/>
    <property type="match status" value="1"/>
</dbReference>
<dbReference type="InterPro" id="IPR036416">
    <property type="entry name" value="Pept_tRNA_hydro_sf"/>
</dbReference>
<dbReference type="PANTHER" id="PTHR17224:SF1">
    <property type="entry name" value="PEPTIDYL-TRNA HYDROLASE"/>
    <property type="match status" value="1"/>
</dbReference>
<keyword evidence="2 7" id="KW-0820">tRNA-binding</keyword>
<dbReference type="AlphaFoldDB" id="A0A2M6WMX9"/>
<evidence type="ECO:0000256" key="8">
    <source>
        <dbReference type="RuleBase" id="RU000673"/>
    </source>
</evidence>
<dbReference type="CDD" id="cd00462">
    <property type="entry name" value="PTH"/>
    <property type="match status" value="1"/>
</dbReference>
<evidence type="ECO:0000313" key="11">
    <source>
        <dbReference type="Proteomes" id="UP000229335"/>
    </source>
</evidence>